<protein>
    <submittedName>
        <fullName evidence="1">Uncharacterized protein</fullName>
    </submittedName>
</protein>
<dbReference type="InterPro" id="IPR029058">
    <property type="entry name" value="AB_hydrolase_fold"/>
</dbReference>
<name>A0A420XLC0_9ACTN</name>
<gene>
    <name evidence="1" type="ORF">CLV35_3520</name>
</gene>
<comment type="caution">
    <text evidence="1">The sequence shown here is derived from an EMBL/GenBank/DDBJ whole genome shotgun (WGS) entry which is preliminary data.</text>
</comment>
<sequence length="89" mass="10008">MDLYPAGVTAEEQAYLDAVDAWTAESVTGRVACSCWWRTYDVVRYTRMRRGGHSAAHEEPELLAEDIRQFFSGARRGLWTDRGVVGPDA</sequence>
<dbReference type="AlphaFoldDB" id="A0A420XLC0"/>
<organism evidence="1 2">
    <name type="scientific">Motilibacter peucedani</name>
    <dbReference type="NCBI Taxonomy" id="598650"/>
    <lineage>
        <taxon>Bacteria</taxon>
        <taxon>Bacillati</taxon>
        <taxon>Actinomycetota</taxon>
        <taxon>Actinomycetes</taxon>
        <taxon>Motilibacterales</taxon>
        <taxon>Motilibacteraceae</taxon>
        <taxon>Motilibacter</taxon>
    </lineage>
</organism>
<dbReference type="SUPFAM" id="SSF53474">
    <property type="entry name" value="alpha/beta-Hydrolases"/>
    <property type="match status" value="1"/>
</dbReference>
<dbReference type="Gene3D" id="3.40.50.1820">
    <property type="entry name" value="alpha/beta hydrolase"/>
    <property type="match status" value="1"/>
</dbReference>
<proteinExistence type="predicted"/>
<evidence type="ECO:0000313" key="2">
    <source>
        <dbReference type="Proteomes" id="UP000281955"/>
    </source>
</evidence>
<dbReference type="RefSeq" id="WP_231121988.1">
    <property type="nucleotide sequence ID" value="NZ_RBWV01000015.1"/>
</dbReference>
<dbReference type="InParanoid" id="A0A420XLC0"/>
<keyword evidence="2" id="KW-1185">Reference proteome</keyword>
<dbReference type="Proteomes" id="UP000281955">
    <property type="component" value="Unassembled WGS sequence"/>
</dbReference>
<accession>A0A420XLC0</accession>
<reference evidence="1 2" key="1">
    <citation type="submission" date="2018-10" db="EMBL/GenBank/DDBJ databases">
        <title>Genomic Encyclopedia of Archaeal and Bacterial Type Strains, Phase II (KMG-II): from individual species to whole genera.</title>
        <authorList>
            <person name="Goeker M."/>
        </authorList>
    </citation>
    <scope>NUCLEOTIDE SEQUENCE [LARGE SCALE GENOMIC DNA]</scope>
    <source>
        <strain evidence="1 2">RP-AC37</strain>
    </source>
</reference>
<evidence type="ECO:0000313" key="1">
    <source>
        <dbReference type="EMBL" id="RKS69343.1"/>
    </source>
</evidence>
<dbReference type="EMBL" id="RBWV01000015">
    <property type="protein sequence ID" value="RKS69343.1"/>
    <property type="molecule type" value="Genomic_DNA"/>
</dbReference>